<dbReference type="EMBL" id="VLLB01000005">
    <property type="protein sequence ID" value="TWI64375.1"/>
    <property type="molecule type" value="Genomic_DNA"/>
</dbReference>
<dbReference type="PROSITE" id="PS50011">
    <property type="entry name" value="PROTEIN_KINASE_DOM"/>
    <property type="match status" value="1"/>
</dbReference>
<dbReference type="InterPro" id="IPR011009">
    <property type="entry name" value="Kinase-like_dom_sf"/>
</dbReference>
<organism evidence="2 3">
    <name type="scientific">Pseudoduganella lurida</name>
    <dbReference type="NCBI Taxonomy" id="1036180"/>
    <lineage>
        <taxon>Bacteria</taxon>
        <taxon>Pseudomonadati</taxon>
        <taxon>Pseudomonadota</taxon>
        <taxon>Betaproteobacteria</taxon>
        <taxon>Burkholderiales</taxon>
        <taxon>Oxalobacteraceae</taxon>
        <taxon>Telluria group</taxon>
        <taxon>Pseudoduganella</taxon>
    </lineage>
</organism>
<sequence length="353" mass="39037">MATAAEMLHGKVINGWTVIGQLGTYVGMSGGNFSTGYQVTKEGKIAFLKAMDIQNAFVRGIGAMGEAINQYLFERDVLQFCSDARLSGIITLLESGQFDASPQANPMTTIYYLVFEWADGDIRRAIATGGDKASSWKLRVLHKSAVALVQLHSNDIAHQDLKPSNVLEFNAKSDFKLGDLGRCRTKRFVAPTDALDYPGDYSYAPPEYHYGEVPTSFVNGKIGSDAYLLGSLISFLYTGLGALPLTVFNLPQAYQPKAWQGTYRDVLPFLVRAHTDATEQLTNSLPSEARIRAELLEAYFRLCHPDPEQRGHPAARMQSGTPIGLDRYRSIFDRMSRQAEVYERIEAKKASNG</sequence>
<evidence type="ECO:0000313" key="3">
    <source>
        <dbReference type="Proteomes" id="UP000318431"/>
    </source>
</evidence>
<dbReference type="OrthoDB" id="9801841at2"/>
<dbReference type="AlphaFoldDB" id="A0A562R5N1"/>
<dbReference type="GO" id="GO:0005524">
    <property type="term" value="F:ATP binding"/>
    <property type="evidence" value="ECO:0007669"/>
    <property type="project" value="InterPro"/>
</dbReference>
<dbReference type="RefSeq" id="WP_145650033.1">
    <property type="nucleotide sequence ID" value="NZ_VLLB01000005.1"/>
</dbReference>
<dbReference type="InterPro" id="IPR000719">
    <property type="entry name" value="Prot_kinase_dom"/>
</dbReference>
<comment type="caution">
    <text evidence="2">The sequence shown here is derived from an EMBL/GenBank/DDBJ whole genome shotgun (WGS) entry which is preliminary data.</text>
</comment>
<keyword evidence="3" id="KW-1185">Reference proteome</keyword>
<evidence type="ECO:0000313" key="2">
    <source>
        <dbReference type="EMBL" id="TWI64375.1"/>
    </source>
</evidence>
<dbReference type="InterPro" id="IPR051681">
    <property type="entry name" value="Ser/Thr_Kinases-Pseudokinases"/>
</dbReference>
<dbReference type="Pfam" id="PF00069">
    <property type="entry name" value="Pkinase"/>
    <property type="match status" value="1"/>
</dbReference>
<proteinExistence type="predicted"/>
<dbReference type="Proteomes" id="UP000318431">
    <property type="component" value="Unassembled WGS sequence"/>
</dbReference>
<reference evidence="2 3" key="1">
    <citation type="journal article" date="2015" name="Stand. Genomic Sci.">
        <title>Genomic Encyclopedia of Bacterial and Archaeal Type Strains, Phase III: the genomes of soil and plant-associated and newly described type strains.</title>
        <authorList>
            <person name="Whitman W.B."/>
            <person name="Woyke T."/>
            <person name="Klenk H.P."/>
            <person name="Zhou Y."/>
            <person name="Lilburn T.G."/>
            <person name="Beck B.J."/>
            <person name="De Vos P."/>
            <person name="Vandamme P."/>
            <person name="Eisen J.A."/>
            <person name="Garrity G."/>
            <person name="Hugenholtz P."/>
            <person name="Kyrpides N.C."/>
        </authorList>
    </citation>
    <scope>NUCLEOTIDE SEQUENCE [LARGE SCALE GENOMIC DNA]</scope>
    <source>
        <strain evidence="2 3">CGMCC 1.10822</strain>
    </source>
</reference>
<dbReference type="GO" id="GO:0004674">
    <property type="term" value="F:protein serine/threonine kinase activity"/>
    <property type="evidence" value="ECO:0007669"/>
    <property type="project" value="TreeGrafter"/>
</dbReference>
<name>A0A562R5N1_9BURK</name>
<dbReference type="SUPFAM" id="SSF56112">
    <property type="entry name" value="Protein kinase-like (PK-like)"/>
    <property type="match status" value="1"/>
</dbReference>
<keyword evidence="2" id="KW-0418">Kinase</keyword>
<accession>A0A562R5N1</accession>
<protein>
    <submittedName>
        <fullName evidence="2">Protein kinase-like protein</fullName>
    </submittedName>
</protein>
<keyword evidence="2" id="KW-0808">Transferase</keyword>
<gene>
    <name evidence="2" type="ORF">IP91_03145</name>
</gene>
<dbReference type="PANTHER" id="PTHR44329">
    <property type="entry name" value="SERINE/THREONINE-PROTEIN KINASE TNNI3K-RELATED"/>
    <property type="match status" value="1"/>
</dbReference>
<evidence type="ECO:0000259" key="1">
    <source>
        <dbReference type="PROSITE" id="PS50011"/>
    </source>
</evidence>
<feature type="domain" description="Protein kinase" evidence="1">
    <location>
        <begin position="22"/>
        <end position="324"/>
    </location>
</feature>
<dbReference type="Gene3D" id="1.10.510.10">
    <property type="entry name" value="Transferase(Phosphotransferase) domain 1"/>
    <property type="match status" value="1"/>
</dbReference>
<dbReference type="SMART" id="SM00220">
    <property type="entry name" value="S_TKc"/>
    <property type="match status" value="1"/>
</dbReference>